<name>A0A5C1AGT4_9BACT</name>
<sequence>MPLRAITRWLAPAPRPQQKIRLSAELLEGREVPSVTLSDISNSDFSNNKPLFVPLTNTATVNGTTTYTASSSDANVTVSVLAAGQTLKLDVSGIDKNGAAFTGTLTFRLFADAAPLAVQRIVDLVGQGFYNNKTFFRTADNFVIQGGSSNNTAADPGGVVPDLQDEYNPDYTFNSQGILAFANATDDANGTQFFVTDIDVPLANRPQYLNFNHTIFGQLTSGFDTFEKIIQGTLKNGTTDQAQNPATITNASIITDNANGVLRVQAASGFTGTATITVNGVDGDNATQSKTFAVNAVADTADDRPYLQNIPNISVTSGSSTTVVLPVVNLDNDNAALTYRVGVPGNLFGTPANVTTSVNNTTGELTVTAASGFTGTVTLLVGVRDNTDRVGSGVNTASNFDTQTVTVTVTAAGPATVALTASKTSPQANRTVLLTANVSGSDTAGGGTVSFFDGTTLLGSTRLLDGRSNLSTVFTTTGTHTITAQFTPTSGSASTATSNTVTLTVVVGTAPEAITASPVAQGGLPVVVAKNADSTERFTAQPFEASFTGGVRVAVADVTGDGQADLVTVAGLGGAPVIKVFDGTDGTLLRTLTIFEDTFRGGLYVDAKDALGKGYAQILVGAGLGGGPRVSLYDFVQDKVVLNYFAYDSNLRSGVVISLSDLRGGEQYQILTTPGQGGAPAVSVFTARRDDGFPVPTSLGSFFAGSQTDTAGRRVGAGAVGANGVRNIQVFEFSDESTASPTEFSPIDQGIFPSS</sequence>
<dbReference type="InterPro" id="IPR032109">
    <property type="entry name" value="Big_3_5"/>
</dbReference>
<dbReference type="SUPFAM" id="SSF69318">
    <property type="entry name" value="Integrin alpha N-terminal domain"/>
    <property type="match status" value="1"/>
</dbReference>
<dbReference type="PRINTS" id="PR00153">
    <property type="entry name" value="CSAPPISMRASE"/>
</dbReference>
<protein>
    <recommendedName>
        <fullName evidence="1">peptidylprolyl isomerase</fullName>
        <ecNumber evidence="1">5.2.1.8</ecNumber>
    </recommendedName>
</protein>
<organism evidence="5 6">
    <name type="scientific">Limnoglobus roseus</name>
    <dbReference type="NCBI Taxonomy" id="2598579"/>
    <lineage>
        <taxon>Bacteria</taxon>
        <taxon>Pseudomonadati</taxon>
        <taxon>Planctomycetota</taxon>
        <taxon>Planctomycetia</taxon>
        <taxon>Gemmatales</taxon>
        <taxon>Gemmataceae</taxon>
        <taxon>Limnoglobus</taxon>
    </lineage>
</organism>
<dbReference type="PROSITE" id="PS50072">
    <property type="entry name" value="CSA_PPIASE_2"/>
    <property type="match status" value="1"/>
</dbReference>
<dbReference type="Pfam" id="PF00160">
    <property type="entry name" value="Pro_isomerase"/>
    <property type="match status" value="1"/>
</dbReference>
<dbReference type="PANTHER" id="PTHR45625:SF4">
    <property type="entry name" value="PEPTIDYLPROLYL ISOMERASE DOMAIN AND WD REPEAT-CONTAINING PROTEIN 1"/>
    <property type="match status" value="1"/>
</dbReference>
<dbReference type="PANTHER" id="PTHR45625">
    <property type="entry name" value="PEPTIDYL-PROLYL CIS-TRANS ISOMERASE-RELATED"/>
    <property type="match status" value="1"/>
</dbReference>
<dbReference type="InterPro" id="IPR013783">
    <property type="entry name" value="Ig-like_fold"/>
</dbReference>
<dbReference type="InterPro" id="IPR002130">
    <property type="entry name" value="Cyclophilin-type_PPIase_dom"/>
</dbReference>
<keyword evidence="2" id="KW-0697">Rotamase</keyword>
<evidence type="ECO:0000313" key="5">
    <source>
        <dbReference type="EMBL" id="QEL18421.1"/>
    </source>
</evidence>
<evidence type="ECO:0000256" key="3">
    <source>
        <dbReference type="ARBA" id="ARBA00023235"/>
    </source>
</evidence>
<dbReference type="GO" id="GO:0003755">
    <property type="term" value="F:peptidyl-prolyl cis-trans isomerase activity"/>
    <property type="evidence" value="ECO:0007669"/>
    <property type="project" value="UniProtKB-KW"/>
</dbReference>
<dbReference type="SUPFAM" id="SSF50891">
    <property type="entry name" value="Cyclophilin-like"/>
    <property type="match status" value="1"/>
</dbReference>
<evidence type="ECO:0000313" key="6">
    <source>
        <dbReference type="Proteomes" id="UP000324974"/>
    </source>
</evidence>
<reference evidence="6" key="1">
    <citation type="submission" date="2019-08" db="EMBL/GenBank/DDBJ databases">
        <title>Limnoglobus roseus gen. nov., sp. nov., a novel freshwater planctomycete with a giant genome from the family Gemmataceae.</title>
        <authorList>
            <person name="Kulichevskaya I.S."/>
            <person name="Naumoff D.G."/>
            <person name="Miroshnikov K."/>
            <person name="Ivanova A."/>
            <person name="Philippov D.A."/>
            <person name="Hakobyan A."/>
            <person name="Rijpstra I.C."/>
            <person name="Sinninghe Damste J.S."/>
            <person name="Liesack W."/>
            <person name="Dedysh S.N."/>
        </authorList>
    </citation>
    <scope>NUCLEOTIDE SEQUENCE [LARGE SCALE GENOMIC DNA]</scope>
    <source>
        <strain evidence="6">PX52</strain>
    </source>
</reference>
<gene>
    <name evidence="5" type="ORF">PX52LOC_05445</name>
</gene>
<dbReference type="Gene3D" id="2.40.100.10">
    <property type="entry name" value="Cyclophilin-like"/>
    <property type="match status" value="1"/>
</dbReference>
<dbReference type="Proteomes" id="UP000324974">
    <property type="component" value="Chromosome"/>
</dbReference>
<dbReference type="Gene3D" id="2.60.40.10">
    <property type="entry name" value="Immunoglobulins"/>
    <property type="match status" value="1"/>
</dbReference>
<dbReference type="InterPro" id="IPR044666">
    <property type="entry name" value="Cyclophilin_A-like"/>
</dbReference>
<evidence type="ECO:0000256" key="2">
    <source>
        <dbReference type="ARBA" id="ARBA00023110"/>
    </source>
</evidence>
<dbReference type="OrthoDB" id="270889at2"/>
<accession>A0A5C1AGT4</accession>
<dbReference type="RefSeq" id="WP_149112934.1">
    <property type="nucleotide sequence ID" value="NZ_CP042425.1"/>
</dbReference>
<proteinExistence type="predicted"/>
<dbReference type="InterPro" id="IPR028994">
    <property type="entry name" value="Integrin_alpha_N"/>
</dbReference>
<keyword evidence="6" id="KW-1185">Reference proteome</keyword>
<feature type="domain" description="PPIase cyclophilin-type" evidence="4">
    <location>
        <begin position="103"/>
        <end position="253"/>
    </location>
</feature>
<dbReference type="InterPro" id="IPR029000">
    <property type="entry name" value="Cyclophilin-like_dom_sf"/>
</dbReference>
<evidence type="ECO:0000256" key="1">
    <source>
        <dbReference type="ARBA" id="ARBA00013194"/>
    </source>
</evidence>
<dbReference type="EMBL" id="CP042425">
    <property type="protein sequence ID" value="QEL18421.1"/>
    <property type="molecule type" value="Genomic_DNA"/>
</dbReference>
<dbReference type="AlphaFoldDB" id="A0A5C1AGT4"/>
<dbReference type="CDD" id="cd00317">
    <property type="entry name" value="cyclophilin"/>
    <property type="match status" value="1"/>
</dbReference>
<dbReference type="Pfam" id="PF16640">
    <property type="entry name" value="Big_3_5"/>
    <property type="match status" value="1"/>
</dbReference>
<keyword evidence="3" id="KW-0413">Isomerase</keyword>
<dbReference type="KEGG" id="lrs:PX52LOC_05445"/>
<evidence type="ECO:0000259" key="4">
    <source>
        <dbReference type="PROSITE" id="PS50072"/>
    </source>
</evidence>
<dbReference type="EC" id="5.2.1.8" evidence="1"/>